<organism evidence="1 2">
    <name type="scientific">Pleurodeles waltl</name>
    <name type="common">Iberian ribbed newt</name>
    <dbReference type="NCBI Taxonomy" id="8319"/>
    <lineage>
        <taxon>Eukaryota</taxon>
        <taxon>Metazoa</taxon>
        <taxon>Chordata</taxon>
        <taxon>Craniata</taxon>
        <taxon>Vertebrata</taxon>
        <taxon>Euteleostomi</taxon>
        <taxon>Amphibia</taxon>
        <taxon>Batrachia</taxon>
        <taxon>Caudata</taxon>
        <taxon>Salamandroidea</taxon>
        <taxon>Salamandridae</taxon>
        <taxon>Pleurodelinae</taxon>
        <taxon>Pleurodeles</taxon>
    </lineage>
</organism>
<dbReference type="AlphaFoldDB" id="A0AAV7TGI1"/>
<comment type="caution">
    <text evidence="1">The sequence shown here is derived from an EMBL/GenBank/DDBJ whole genome shotgun (WGS) entry which is preliminary data.</text>
</comment>
<accession>A0AAV7TGI1</accession>
<name>A0AAV7TGI1_PLEWA</name>
<keyword evidence="2" id="KW-1185">Reference proteome</keyword>
<evidence type="ECO:0000313" key="2">
    <source>
        <dbReference type="Proteomes" id="UP001066276"/>
    </source>
</evidence>
<dbReference type="EMBL" id="JANPWB010000006">
    <property type="protein sequence ID" value="KAJ1175401.1"/>
    <property type="molecule type" value="Genomic_DNA"/>
</dbReference>
<proteinExistence type="predicted"/>
<reference evidence="1" key="1">
    <citation type="journal article" date="2022" name="bioRxiv">
        <title>Sequencing and chromosome-scale assembly of the giantPleurodeles waltlgenome.</title>
        <authorList>
            <person name="Brown T."/>
            <person name="Elewa A."/>
            <person name="Iarovenko S."/>
            <person name="Subramanian E."/>
            <person name="Araus A.J."/>
            <person name="Petzold A."/>
            <person name="Susuki M."/>
            <person name="Suzuki K.-i.T."/>
            <person name="Hayashi T."/>
            <person name="Toyoda A."/>
            <person name="Oliveira C."/>
            <person name="Osipova E."/>
            <person name="Leigh N.D."/>
            <person name="Simon A."/>
            <person name="Yun M.H."/>
        </authorList>
    </citation>
    <scope>NUCLEOTIDE SEQUENCE</scope>
    <source>
        <strain evidence="1">20211129_DDA</strain>
        <tissue evidence="1">Liver</tissue>
    </source>
</reference>
<gene>
    <name evidence="1" type="ORF">NDU88_000689</name>
</gene>
<sequence>MKYGLFKRACMWVTKHRQSKDFYDPEDLQLYLNDLSTTSIDLSPQIVHADTTKVSSDALLLLIPRKGRNFGGRETHQRGRDPARLLRPHDDRGKALLAVAHYTQQMDREKSCSQLKPVPTPT</sequence>
<protein>
    <submittedName>
        <fullName evidence="1">Uncharacterized protein</fullName>
    </submittedName>
</protein>
<dbReference type="Proteomes" id="UP001066276">
    <property type="component" value="Chromosome 3_2"/>
</dbReference>
<evidence type="ECO:0000313" key="1">
    <source>
        <dbReference type="EMBL" id="KAJ1175401.1"/>
    </source>
</evidence>